<dbReference type="EMBL" id="CP108195">
    <property type="protein sequence ID" value="WTS17204.1"/>
    <property type="molecule type" value="Genomic_DNA"/>
</dbReference>
<keyword evidence="1" id="KW-0805">Transcription regulation</keyword>
<dbReference type="GO" id="GO:0003677">
    <property type="term" value="F:DNA binding"/>
    <property type="evidence" value="ECO:0007669"/>
    <property type="project" value="UniProtKB-KW"/>
</dbReference>
<reference evidence="5" key="1">
    <citation type="submission" date="2022-10" db="EMBL/GenBank/DDBJ databases">
        <title>The complete genomes of actinobacterial strains from the NBC collection.</title>
        <authorList>
            <person name="Joergensen T.S."/>
            <person name="Alvarez Arevalo M."/>
            <person name="Sterndorff E.B."/>
            <person name="Faurdal D."/>
            <person name="Vuksanovic O."/>
            <person name="Mourched A.-S."/>
            <person name="Charusanti P."/>
            <person name="Shaw S."/>
            <person name="Blin K."/>
            <person name="Weber T."/>
        </authorList>
    </citation>
    <scope>NUCLEOTIDE SEQUENCE</scope>
    <source>
        <strain evidence="5">NBC_00119</strain>
    </source>
</reference>
<dbReference type="InterPro" id="IPR008920">
    <property type="entry name" value="TF_FadR/GntR_C"/>
</dbReference>
<dbReference type="PANTHER" id="PTHR43537">
    <property type="entry name" value="TRANSCRIPTIONAL REGULATOR, GNTR FAMILY"/>
    <property type="match status" value="1"/>
</dbReference>
<dbReference type="SUPFAM" id="SSF48008">
    <property type="entry name" value="GntR ligand-binding domain-like"/>
    <property type="match status" value="1"/>
</dbReference>
<dbReference type="SMART" id="SM00345">
    <property type="entry name" value="HTH_GNTR"/>
    <property type="match status" value="1"/>
</dbReference>
<organism evidence="5">
    <name type="scientific">Streptomyces sp. NBC_00119</name>
    <dbReference type="NCBI Taxonomy" id="2975659"/>
    <lineage>
        <taxon>Bacteria</taxon>
        <taxon>Bacillati</taxon>
        <taxon>Actinomycetota</taxon>
        <taxon>Actinomycetes</taxon>
        <taxon>Kitasatosporales</taxon>
        <taxon>Streptomycetaceae</taxon>
        <taxon>Streptomyces</taxon>
    </lineage>
</organism>
<dbReference type="AlphaFoldDB" id="A0AAU1UI32"/>
<dbReference type="SUPFAM" id="SSF46785">
    <property type="entry name" value="Winged helix' DNA-binding domain"/>
    <property type="match status" value="1"/>
</dbReference>
<feature type="domain" description="HTH gntR-type" evidence="4">
    <location>
        <begin position="16"/>
        <end position="83"/>
    </location>
</feature>
<dbReference type="Pfam" id="PF07729">
    <property type="entry name" value="FCD"/>
    <property type="match status" value="1"/>
</dbReference>
<dbReference type="PRINTS" id="PR00035">
    <property type="entry name" value="HTHGNTR"/>
</dbReference>
<dbReference type="PANTHER" id="PTHR43537:SF45">
    <property type="entry name" value="GNTR FAMILY REGULATORY PROTEIN"/>
    <property type="match status" value="1"/>
</dbReference>
<sequence length="226" mass="25635">MTEGQTRDTTSPTGTGWLRDQVCEGIRDQIIGGRLKPGDRLVERDVAEEFGVSRIPVREAIRILMSEGFLQALSPRRIVVKELSRQDVANLFDLREALEVLAARRAAENADDVQLRQMQRLLESARKATLAGRPERVSRANTAFHHHIVEMAGNELLAATLEPLEGRLRWLFHQIDDPTSVWEEHRRLYETIAAADPEAAAACALRHVRHYREVALRLLFDAPDTY</sequence>
<accession>A0AAU1UI32</accession>
<evidence type="ECO:0000313" key="5">
    <source>
        <dbReference type="EMBL" id="WTS17204.1"/>
    </source>
</evidence>
<dbReference type="GO" id="GO:0003700">
    <property type="term" value="F:DNA-binding transcription factor activity"/>
    <property type="evidence" value="ECO:0007669"/>
    <property type="project" value="InterPro"/>
</dbReference>
<keyword evidence="2" id="KW-0238">DNA-binding</keyword>
<dbReference type="InterPro" id="IPR011711">
    <property type="entry name" value="GntR_C"/>
</dbReference>
<keyword evidence="3" id="KW-0804">Transcription</keyword>
<dbReference type="Gene3D" id="1.20.120.530">
    <property type="entry name" value="GntR ligand-binding domain-like"/>
    <property type="match status" value="1"/>
</dbReference>
<name>A0AAU1UI32_9ACTN</name>
<dbReference type="InterPro" id="IPR036390">
    <property type="entry name" value="WH_DNA-bd_sf"/>
</dbReference>
<protein>
    <submittedName>
        <fullName evidence="5">GntR family transcriptional regulator</fullName>
    </submittedName>
</protein>
<proteinExistence type="predicted"/>
<dbReference type="InterPro" id="IPR000524">
    <property type="entry name" value="Tscrpt_reg_HTH_GntR"/>
</dbReference>
<dbReference type="CDD" id="cd07377">
    <property type="entry name" value="WHTH_GntR"/>
    <property type="match status" value="1"/>
</dbReference>
<evidence type="ECO:0000256" key="2">
    <source>
        <dbReference type="ARBA" id="ARBA00023125"/>
    </source>
</evidence>
<gene>
    <name evidence="5" type="ORF">OHU69_42910</name>
</gene>
<dbReference type="InterPro" id="IPR036388">
    <property type="entry name" value="WH-like_DNA-bd_sf"/>
</dbReference>
<dbReference type="SMART" id="SM00895">
    <property type="entry name" value="FCD"/>
    <property type="match status" value="1"/>
</dbReference>
<evidence type="ECO:0000259" key="4">
    <source>
        <dbReference type="PROSITE" id="PS50949"/>
    </source>
</evidence>
<evidence type="ECO:0000256" key="1">
    <source>
        <dbReference type="ARBA" id="ARBA00023015"/>
    </source>
</evidence>
<evidence type="ECO:0000256" key="3">
    <source>
        <dbReference type="ARBA" id="ARBA00023163"/>
    </source>
</evidence>
<dbReference type="PROSITE" id="PS50949">
    <property type="entry name" value="HTH_GNTR"/>
    <property type="match status" value="1"/>
</dbReference>
<dbReference type="Gene3D" id="1.10.10.10">
    <property type="entry name" value="Winged helix-like DNA-binding domain superfamily/Winged helix DNA-binding domain"/>
    <property type="match status" value="1"/>
</dbReference>
<dbReference type="Pfam" id="PF00392">
    <property type="entry name" value="GntR"/>
    <property type="match status" value="1"/>
</dbReference>